<dbReference type="PANTHER" id="PTHR24198">
    <property type="entry name" value="ANKYRIN REPEAT AND PROTEIN KINASE DOMAIN-CONTAINING PROTEIN"/>
    <property type="match status" value="1"/>
</dbReference>
<organism evidence="5 6">
    <name type="scientific">Pseudomonas amygdali pv. lachrymans str. M301315</name>
    <dbReference type="NCBI Taxonomy" id="629260"/>
    <lineage>
        <taxon>Bacteria</taxon>
        <taxon>Pseudomonadati</taxon>
        <taxon>Pseudomonadota</taxon>
        <taxon>Gammaproteobacteria</taxon>
        <taxon>Pseudomonadales</taxon>
        <taxon>Pseudomonadaceae</taxon>
        <taxon>Pseudomonas</taxon>
        <taxon>Pseudomonas amygdali</taxon>
    </lineage>
</organism>
<name>A0AAD0M6R3_PSEAV</name>
<evidence type="ECO:0008006" key="7">
    <source>
        <dbReference type="Google" id="ProtNLM"/>
    </source>
</evidence>
<dbReference type="PROSITE" id="PS50297">
    <property type="entry name" value="ANK_REP_REGION"/>
    <property type="match status" value="1"/>
</dbReference>
<dbReference type="PROSITE" id="PS50088">
    <property type="entry name" value="ANK_REPEAT"/>
    <property type="match status" value="1"/>
</dbReference>
<gene>
    <name evidence="5" type="ORF">PLA107_029760</name>
</gene>
<dbReference type="GeneID" id="39473976"/>
<evidence type="ECO:0000313" key="5">
    <source>
        <dbReference type="EMBL" id="AXH59415.1"/>
    </source>
</evidence>
<dbReference type="EMBL" id="CP031226">
    <property type="protein sequence ID" value="AXH59415.1"/>
    <property type="molecule type" value="Genomic_DNA"/>
</dbReference>
<proteinExistence type="predicted"/>
<evidence type="ECO:0000256" key="1">
    <source>
        <dbReference type="ARBA" id="ARBA00022737"/>
    </source>
</evidence>
<dbReference type="RefSeq" id="WP_005742410.1">
    <property type="nucleotide sequence ID" value="NZ_CP031226.1"/>
</dbReference>
<keyword evidence="1" id="KW-0677">Repeat</keyword>
<dbReference type="InterPro" id="IPR002110">
    <property type="entry name" value="Ankyrin_rpt"/>
</dbReference>
<dbReference type="PANTHER" id="PTHR24198:SF165">
    <property type="entry name" value="ANKYRIN REPEAT-CONTAINING PROTEIN-RELATED"/>
    <property type="match status" value="1"/>
</dbReference>
<feature type="repeat" description="ANK" evidence="3">
    <location>
        <begin position="380"/>
        <end position="412"/>
    </location>
</feature>
<keyword evidence="5" id="KW-0614">Plasmid</keyword>
<evidence type="ECO:0000313" key="6">
    <source>
        <dbReference type="Proteomes" id="UP000006426"/>
    </source>
</evidence>
<dbReference type="InterPro" id="IPR036770">
    <property type="entry name" value="Ankyrin_rpt-contain_sf"/>
</dbReference>
<accession>A0AAD0M6R3</accession>
<reference evidence="5 6" key="1">
    <citation type="journal article" date="2011" name="PLoS Pathog.">
        <title>Dynamic evolution of pathogenicity revealed by sequencing and comparative genomics of 19 Pseudomonas syringae isolates.</title>
        <authorList>
            <person name="Baltrus D.A."/>
            <person name="Nishimura M.T."/>
            <person name="Romanchuk A."/>
            <person name="Chang J.H."/>
            <person name="Mukhtar M.S."/>
            <person name="Cherkis K."/>
            <person name="Roach J."/>
            <person name="Grant S.R."/>
            <person name="Jones C.D."/>
            <person name="Dangl J.L."/>
        </authorList>
    </citation>
    <scope>NUCLEOTIDE SEQUENCE [LARGE SCALE GENOMIC DNA]</scope>
    <source>
        <strain evidence="5 6">M301315</strain>
    </source>
</reference>
<dbReference type="AlphaFoldDB" id="A0AAD0M6R3"/>
<dbReference type="SUPFAM" id="SSF48403">
    <property type="entry name" value="Ankyrin repeat"/>
    <property type="match status" value="1"/>
</dbReference>
<evidence type="ECO:0000256" key="3">
    <source>
        <dbReference type="PROSITE-ProRule" id="PRU00023"/>
    </source>
</evidence>
<evidence type="ECO:0000256" key="2">
    <source>
        <dbReference type="ARBA" id="ARBA00023043"/>
    </source>
</evidence>
<evidence type="ECO:0000256" key="4">
    <source>
        <dbReference type="SAM" id="MobiDB-lite"/>
    </source>
</evidence>
<dbReference type="SMART" id="SM00248">
    <property type="entry name" value="ANK"/>
    <property type="match status" value="5"/>
</dbReference>
<keyword evidence="2 3" id="KW-0040">ANK repeat</keyword>
<dbReference type="Proteomes" id="UP000006426">
    <property type="component" value="Plasmid pmppla107"/>
</dbReference>
<dbReference type="Gene3D" id="1.25.40.20">
    <property type="entry name" value="Ankyrin repeat-containing domain"/>
    <property type="match status" value="2"/>
</dbReference>
<sequence length="735" mass="81666">MNAINNQNVNSDVEVSQSAVNLLVRSGSGIPAHAAWDIFLSSPVDQAFLAEHYDVLVDSINDPILDRQQTPLQALASFATGDQMARSASIFASAVDRYTMKPFTEGSLGMMALLAGNIDGALVAAQTCPDLHKVMRNKNNVTLLVQCMISGEMDLLRHLTARINDQPLIDPYFTDKAGYSTLASYFRKAPDPSLEVVQAFADCLLESRNLGDVNAAYYQRYFGLLDRYGKTCLHVLAQRLHDQKIPDESFTALFSWLGTQIDINHPDGDDETALITASHYNRPAVNKALLVDGALLDWVTHKGRTALTVAAYHGHTELIDLYMQYNQVAANVDPSIKKSDSDAERLRVPLLAARNKHWGALKHYLGFSTEGINQHDLSEDRHTPLILAVKDMDPSAVSSLIKAGVDINATNNHGWTAVHYAAHHYSGNLRDRNNPSVRILFDLITHGGRLELADNKGITPLEVIVQRTDIESTDLFYAVNISLLSDWVFSGNRSLAEQYVDETHNLPFLTNSVLSNMHPLVGRAEKWRVENNGKVVATQDKKLRQAKTDLFTILVDCFNYSVATFGLISLEPFPPVKKAYDMIPPEWQWPVVGAVGVVMGLARATDYRGDMEKFQNIGYAAKSFASKIRAKVLTPALKLIRDCTSSERGPLRHVVQYFGSMRKACLKIAMASQAFVHVLRRESMVNSEPTEVANQLDPEMMKAIGEMSHQEFQKFKAQARSNARKNTQDQEMPAP</sequence>
<feature type="region of interest" description="Disordered" evidence="4">
    <location>
        <begin position="714"/>
        <end position="735"/>
    </location>
</feature>
<protein>
    <recommendedName>
        <fullName evidence="7">Ankyrin repeat-containing protein</fullName>
    </recommendedName>
</protein>
<geneLocation type="plasmid" evidence="6">
    <name>pmppla107</name>
</geneLocation>
<dbReference type="Pfam" id="PF12796">
    <property type="entry name" value="Ank_2"/>
    <property type="match status" value="1"/>
</dbReference>